<feature type="domain" description="DUF58" evidence="1">
    <location>
        <begin position="54"/>
        <end position="275"/>
    </location>
</feature>
<dbReference type="Gene3D" id="3.40.50.410">
    <property type="entry name" value="von Willebrand factor, type A domain"/>
    <property type="match status" value="1"/>
</dbReference>
<keyword evidence="3" id="KW-1185">Reference proteome</keyword>
<dbReference type="KEGG" id="ccos:Pan44_52930"/>
<dbReference type="RefSeq" id="WP_145034595.1">
    <property type="nucleotide sequence ID" value="NZ_CP036271.1"/>
</dbReference>
<gene>
    <name evidence="2" type="ORF">Pan44_52930</name>
</gene>
<evidence type="ECO:0000259" key="1">
    <source>
        <dbReference type="Pfam" id="PF01882"/>
    </source>
</evidence>
<dbReference type="InParanoid" id="A0A517SM70"/>
<sequence>MSASNPGDLQFKYLQVGDLRRLEQMLFAPRRTVEGRFSGHYATRQRGQSVEFRDYRPYFPGDEVGAIDWRVYGRTDRLVIKLFEQQSELTVHLLIDASGSMDFRGASPGSKADSKFDYACRLAAAIGFLISKQHDRFSFSMCQRRVGSDVSPLRYFFPPDRSVRHLMGVLEGMETARPRGESALSDALHELARRGKRRELVILFSDLLGDPDEVAAALSSRVQFGGEAVVMHILHPDEIELPDVDRGIFIDSETGSKVRVDVPEIRDAYHAKMREFLEGWEARCTAMGIDYCRMETSEPYWQALERYLVGRAAVGR</sequence>
<evidence type="ECO:0000313" key="3">
    <source>
        <dbReference type="Proteomes" id="UP000315700"/>
    </source>
</evidence>
<dbReference type="EMBL" id="CP036271">
    <property type="protein sequence ID" value="QDT57225.1"/>
    <property type="molecule type" value="Genomic_DNA"/>
</dbReference>
<accession>A0A517SM70</accession>
<protein>
    <recommendedName>
        <fullName evidence="1">DUF58 domain-containing protein</fullName>
    </recommendedName>
</protein>
<dbReference type="InterPro" id="IPR036465">
    <property type="entry name" value="vWFA_dom_sf"/>
</dbReference>
<dbReference type="OrthoDB" id="245070at2"/>
<dbReference type="AlphaFoldDB" id="A0A517SM70"/>
<dbReference type="Pfam" id="PF01882">
    <property type="entry name" value="DUF58"/>
    <property type="match status" value="1"/>
</dbReference>
<dbReference type="PANTHER" id="PTHR33608:SF7">
    <property type="entry name" value="DUF58 DOMAIN-CONTAINING PROTEIN"/>
    <property type="match status" value="1"/>
</dbReference>
<evidence type="ECO:0000313" key="2">
    <source>
        <dbReference type="EMBL" id="QDT57225.1"/>
    </source>
</evidence>
<dbReference type="PANTHER" id="PTHR33608">
    <property type="entry name" value="BLL2464 PROTEIN"/>
    <property type="match status" value="1"/>
</dbReference>
<dbReference type="SUPFAM" id="SSF53300">
    <property type="entry name" value="vWA-like"/>
    <property type="match status" value="1"/>
</dbReference>
<dbReference type="Proteomes" id="UP000315700">
    <property type="component" value="Chromosome"/>
</dbReference>
<reference evidence="2 3" key="1">
    <citation type="submission" date="2019-02" db="EMBL/GenBank/DDBJ databases">
        <title>Deep-cultivation of Planctomycetes and their phenomic and genomic characterization uncovers novel biology.</title>
        <authorList>
            <person name="Wiegand S."/>
            <person name="Jogler M."/>
            <person name="Boedeker C."/>
            <person name="Pinto D."/>
            <person name="Vollmers J."/>
            <person name="Rivas-Marin E."/>
            <person name="Kohn T."/>
            <person name="Peeters S.H."/>
            <person name="Heuer A."/>
            <person name="Rast P."/>
            <person name="Oberbeckmann S."/>
            <person name="Bunk B."/>
            <person name="Jeske O."/>
            <person name="Meyerdierks A."/>
            <person name="Storesund J.E."/>
            <person name="Kallscheuer N."/>
            <person name="Luecker S."/>
            <person name="Lage O.M."/>
            <person name="Pohl T."/>
            <person name="Merkel B.J."/>
            <person name="Hornburger P."/>
            <person name="Mueller R.-W."/>
            <person name="Bruemmer F."/>
            <person name="Labrenz M."/>
            <person name="Spormann A.M."/>
            <person name="Op den Camp H."/>
            <person name="Overmann J."/>
            <person name="Amann R."/>
            <person name="Jetten M.S.M."/>
            <person name="Mascher T."/>
            <person name="Medema M.H."/>
            <person name="Devos D.P."/>
            <person name="Kaster A.-K."/>
            <person name="Ovreas L."/>
            <person name="Rohde M."/>
            <person name="Galperin M.Y."/>
            <person name="Jogler C."/>
        </authorList>
    </citation>
    <scope>NUCLEOTIDE SEQUENCE [LARGE SCALE GENOMIC DNA]</scope>
    <source>
        <strain evidence="2 3">Pan44</strain>
    </source>
</reference>
<proteinExistence type="predicted"/>
<name>A0A517SM70_9PLAN</name>
<dbReference type="InterPro" id="IPR002881">
    <property type="entry name" value="DUF58"/>
</dbReference>
<organism evidence="2 3">
    <name type="scientific">Caulifigura coniformis</name>
    <dbReference type="NCBI Taxonomy" id="2527983"/>
    <lineage>
        <taxon>Bacteria</taxon>
        <taxon>Pseudomonadati</taxon>
        <taxon>Planctomycetota</taxon>
        <taxon>Planctomycetia</taxon>
        <taxon>Planctomycetales</taxon>
        <taxon>Planctomycetaceae</taxon>
        <taxon>Caulifigura</taxon>
    </lineage>
</organism>